<comment type="caution">
    <text evidence="1">The sequence shown here is derived from an EMBL/GenBank/DDBJ whole genome shotgun (WGS) entry which is preliminary data.</text>
</comment>
<proteinExistence type="predicted"/>
<keyword evidence="2" id="KW-1185">Reference proteome</keyword>
<reference evidence="1 2" key="1">
    <citation type="submission" date="2018-08" db="EMBL/GenBank/DDBJ databases">
        <title>Sequencing the genomes of 1000 actinobacteria strains.</title>
        <authorList>
            <person name="Klenk H.-P."/>
        </authorList>
    </citation>
    <scope>NUCLEOTIDE SEQUENCE [LARGE SCALE GENOMIC DNA]</scope>
    <source>
        <strain evidence="1 2">DSM 43927</strain>
    </source>
</reference>
<dbReference type="EMBL" id="QTTT01000001">
    <property type="protein sequence ID" value="REE98031.1"/>
    <property type="molecule type" value="Genomic_DNA"/>
</dbReference>
<name>A0A3D9T2H6_9ACTN</name>
<dbReference type="AlphaFoldDB" id="A0A3D9T2H6"/>
<sequence>MTALTKVATRDHGRDHIHVMRHATYNAVRAEKGV</sequence>
<evidence type="ECO:0000313" key="1">
    <source>
        <dbReference type="EMBL" id="REE98031.1"/>
    </source>
</evidence>
<accession>A0A3D9T2H6</accession>
<gene>
    <name evidence="1" type="ORF">DFJ69_3511</name>
</gene>
<organism evidence="1 2">
    <name type="scientific">Thermomonospora umbrina</name>
    <dbReference type="NCBI Taxonomy" id="111806"/>
    <lineage>
        <taxon>Bacteria</taxon>
        <taxon>Bacillati</taxon>
        <taxon>Actinomycetota</taxon>
        <taxon>Actinomycetes</taxon>
        <taxon>Streptosporangiales</taxon>
        <taxon>Thermomonosporaceae</taxon>
        <taxon>Thermomonospora</taxon>
    </lineage>
</organism>
<evidence type="ECO:0000313" key="2">
    <source>
        <dbReference type="Proteomes" id="UP000256661"/>
    </source>
</evidence>
<protein>
    <submittedName>
        <fullName evidence="1">Uncharacterized protein</fullName>
    </submittedName>
</protein>
<dbReference type="Proteomes" id="UP000256661">
    <property type="component" value="Unassembled WGS sequence"/>
</dbReference>